<keyword evidence="7 11" id="KW-1133">Transmembrane helix</keyword>
<organism evidence="12 13">
    <name type="scientific">Candidatus Methylopumilus planktonicus</name>
    <dbReference type="NCBI Taxonomy" id="1581557"/>
    <lineage>
        <taxon>Bacteria</taxon>
        <taxon>Pseudomonadati</taxon>
        <taxon>Pseudomonadota</taxon>
        <taxon>Betaproteobacteria</taxon>
        <taxon>Nitrosomonadales</taxon>
        <taxon>Methylophilaceae</taxon>
        <taxon>Candidatus Methylopumilus</taxon>
    </lineage>
</organism>
<dbReference type="NCBIfam" id="TIGR01410">
    <property type="entry name" value="tatB"/>
    <property type="match status" value="1"/>
</dbReference>
<evidence type="ECO:0000256" key="11">
    <source>
        <dbReference type="SAM" id="Phobius"/>
    </source>
</evidence>
<protein>
    <submittedName>
        <fullName evidence="12">Sec-independent protein translocase protein TatB</fullName>
    </submittedName>
</protein>
<dbReference type="Proteomes" id="UP000064007">
    <property type="component" value="Chromosome 1"/>
</dbReference>
<evidence type="ECO:0000256" key="2">
    <source>
        <dbReference type="ARBA" id="ARBA00022448"/>
    </source>
</evidence>
<keyword evidence="3" id="KW-1003">Cell membrane</keyword>
<keyword evidence="13" id="KW-1185">Reference proteome</keyword>
<evidence type="ECO:0000256" key="10">
    <source>
        <dbReference type="SAM" id="Coils"/>
    </source>
</evidence>
<comment type="subcellular location">
    <subcellularLocation>
        <location evidence="1">Membrane</location>
        <topology evidence="1">Single-pass membrane protein</topology>
    </subcellularLocation>
</comment>
<reference evidence="13" key="1">
    <citation type="submission" date="2014-12" db="EMBL/GenBank/DDBJ databases">
        <authorList>
            <person name="Salcher M.M."/>
        </authorList>
    </citation>
    <scope>NUCLEOTIDE SEQUENCE [LARGE SCALE GENOMIC DNA]</scope>
    <source>
        <strain evidence="13">MMS-10A-171</strain>
    </source>
</reference>
<name>A0A0D6EUA2_9PROT</name>
<proteinExistence type="predicted"/>
<keyword evidence="2" id="KW-0813">Transport</keyword>
<dbReference type="PRINTS" id="PR01506">
    <property type="entry name" value="TATBPROTEIN"/>
</dbReference>
<dbReference type="STRING" id="1581557.BN1208_0190"/>
<evidence type="ECO:0000256" key="1">
    <source>
        <dbReference type="ARBA" id="ARBA00004167"/>
    </source>
</evidence>
<dbReference type="GO" id="GO:0043953">
    <property type="term" value="P:protein transport by the Tat complex"/>
    <property type="evidence" value="ECO:0007669"/>
    <property type="project" value="InterPro"/>
</dbReference>
<evidence type="ECO:0000256" key="4">
    <source>
        <dbReference type="ARBA" id="ARBA00022519"/>
    </source>
</evidence>
<dbReference type="EMBL" id="LN827929">
    <property type="protein sequence ID" value="CEZ19085.1"/>
    <property type="molecule type" value="Genomic_DNA"/>
</dbReference>
<dbReference type="HOGENOM" id="CLU_086034_1_6_4"/>
<keyword evidence="6" id="KW-0653">Protein transport</keyword>
<keyword evidence="4" id="KW-0997">Cell inner membrane</keyword>
<dbReference type="OrthoDB" id="9816005at2"/>
<dbReference type="InterPro" id="IPR003369">
    <property type="entry name" value="TatA/B/E"/>
</dbReference>
<dbReference type="Gene3D" id="1.20.5.3310">
    <property type="match status" value="1"/>
</dbReference>
<keyword evidence="10" id="KW-0175">Coiled coil</keyword>
<keyword evidence="9 11" id="KW-0472">Membrane</keyword>
<dbReference type="GeneID" id="66284415"/>
<keyword evidence="8" id="KW-0811">Translocation</keyword>
<dbReference type="InterPro" id="IPR018448">
    <property type="entry name" value="TatB"/>
</dbReference>
<evidence type="ECO:0000256" key="5">
    <source>
        <dbReference type="ARBA" id="ARBA00022692"/>
    </source>
</evidence>
<sequence>MFDVSFSELVVIFFVALMVIGPEKLPKVAKVLGKLTGRAQSYIGKLKEEIEREEKFKELQKIQREIKKKSIKSR</sequence>
<evidence type="ECO:0000256" key="6">
    <source>
        <dbReference type="ARBA" id="ARBA00022927"/>
    </source>
</evidence>
<dbReference type="KEGG" id="mbat:BN1208_0190"/>
<dbReference type="GO" id="GO:0008320">
    <property type="term" value="F:protein transmembrane transporter activity"/>
    <property type="evidence" value="ECO:0007669"/>
    <property type="project" value="InterPro"/>
</dbReference>
<accession>A0A0D6EUA2</accession>
<feature type="coiled-coil region" evidence="10">
    <location>
        <begin position="45"/>
        <end position="72"/>
    </location>
</feature>
<dbReference type="GO" id="GO:0016020">
    <property type="term" value="C:membrane"/>
    <property type="evidence" value="ECO:0007669"/>
    <property type="project" value="UniProtKB-SubCell"/>
</dbReference>
<dbReference type="Pfam" id="PF02416">
    <property type="entry name" value="TatA_B_E"/>
    <property type="match status" value="1"/>
</dbReference>
<dbReference type="RefSeq" id="WP_052734595.1">
    <property type="nucleotide sequence ID" value="NZ_LN827929.1"/>
</dbReference>
<dbReference type="AlphaFoldDB" id="A0A0D6EUA2"/>
<dbReference type="PANTHER" id="PTHR33162:SF1">
    <property type="entry name" value="SEC-INDEPENDENT PROTEIN TRANSLOCASE PROTEIN TATA, CHLOROPLASTIC"/>
    <property type="match status" value="1"/>
</dbReference>
<evidence type="ECO:0000313" key="12">
    <source>
        <dbReference type="EMBL" id="CEZ19085.1"/>
    </source>
</evidence>
<gene>
    <name evidence="12" type="ORF">BN1208_0190</name>
</gene>
<feature type="transmembrane region" description="Helical" evidence="11">
    <location>
        <begin position="6"/>
        <end position="25"/>
    </location>
</feature>
<evidence type="ECO:0000256" key="8">
    <source>
        <dbReference type="ARBA" id="ARBA00023010"/>
    </source>
</evidence>
<evidence type="ECO:0000256" key="7">
    <source>
        <dbReference type="ARBA" id="ARBA00022989"/>
    </source>
</evidence>
<evidence type="ECO:0000256" key="3">
    <source>
        <dbReference type="ARBA" id="ARBA00022475"/>
    </source>
</evidence>
<evidence type="ECO:0000256" key="9">
    <source>
        <dbReference type="ARBA" id="ARBA00023136"/>
    </source>
</evidence>
<dbReference type="PANTHER" id="PTHR33162">
    <property type="entry name" value="SEC-INDEPENDENT PROTEIN TRANSLOCASE PROTEIN TATA, CHLOROPLASTIC"/>
    <property type="match status" value="1"/>
</dbReference>
<keyword evidence="5 11" id="KW-0812">Transmembrane</keyword>
<evidence type="ECO:0000313" key="13">
    <source>
        <dbReference type="Proteomes" id="UP000064007"/>
    </source>
</evidence>